<name>A0A0N7MBX6_9RHOB</name>
<evidence type="ECO:0000256" key="2">
    <source>
        <dbReference type="ARBA" id="ARBA00007639"/>
    </source>
</evidence>
<comment type="subcellular location">
    <subcellularLocation>
        <location evidence="1">Cell envelope</location>
    </subcellularLocation>
</comment>
<evidence type="ECO:0000256" key="4">
    <source>
        <dbReference type="SAM" id="SignalP"/>
    </source>
</evidence>
<dbReference type="STRING" id="1715691.TA5113_01277"/>
<dbReference type="GO" id="GO:0030313">
    <property type="term" value="C:cell envelope"/>
    <property type="evidence" value="ECO:0007669"/>
    <property type="project" value="UniProtKB-SubCell"/>
</dbReference>
<sequence length="383" mass="41736">MKTFNKLLLATSAICTISGAALAEGHAKLPLVELPGIEDRDYWIPGEVNAEGKLEAMQAVVGAEAVPFSGSQDGPIQIALIYPSADTSDFWARNYIAMTKRLEELGIEFETTEFASRQIEHSLQSTYANQVVQDADLYDFVIFGPSELAIQADNIDKMAQSDGFSTFVWAFHTPLKDLKAQPDAWFDFSSAAGALTMCDYMLGRLGNDVTMAMNRGIPGITDNQRSGDFKACVEEKGNWTTAYEHYGEYQREGGFEGTSLIMQAYPEAKIIHNANTAMAMGSVEAQVAMGKEKDIFSTGWGGTGLELDAIRRGELDATPMRMGDDVGAATAEAIKAHMEERAGDLPFVFLGRITVAHDQMSADEIDALEKEAFRFSGVGALER</sequence>
<evidence type="ECO:0000259" key="5">
    <source>
        <dbReference type="Pfam" id="PF13407"/>
    </source>
</evidence>
<feature type="chain" id="PRO_5006016066" evidence="4">
    <location>
        <begin position="24"/>
        <end position="383"/>
    </location>
</feature>
<keyword evidence="3 4" id="KW-0732">Signal</keyword>
<dbReference type="AlphaFoldDB" id="A0A0N7MBX6"/>
<accession>A0A0N7MBX6</accession>
<dbReference type="InterPro" id="IPR028082">
    <property type="entry name" value="Peripla_BP_I"/>
</dbReference>
<dbReference type="Pfam" id="PF13407">
    <property type="entry name" value="Peripla_BP_4"/>
    <property type="match status" value="1"/>
</dbReference>
<protein>
    <submittedName>
        <fullName evidence="6">Autoinducer 2-binding periplasmic protein LuxP</fullName>
    </submittedName>
</protein>
<keyword evidence="7" id="KW-1185">Reference proteome</keyword>
<evidence type="ECO:0000256" key="3">
    <source>
        <dbReference type="ARBA" id="ARBA00022729"/>
    </source>
</evidence>
<dbReference type="Gene3D" id="3.40.50.2300">
    <property type="match status" value="2"/>
</dbReference>
<comment type="similarity">
    <text evidence="2">Belongs to the bacterial solute-binding protein 2 family.</text>
</comment>
<proteinExistence type="inferred from homology"/>
<dbReference type="OrthoDB" id="9784024at2"/>
<dbReference type="EMBL" id="CYUE01000020">
    <property type="protein sequence ID" value="CUK26632.1"/>
    <property type="molecule type" value="Genomic_DNA"/>
</dbReference>
<dbReference type="SUPFAM" id="SSF53822">
    <property type="entry name" value="Periplasmic binding protein-like I"/>
    <property type="match status" value="1"/>
</dbReference>
<dbReference type="InterPro" id="IPR025997">
    <property type="entry name" value="SBP_2_dom"/>
</dbReference>
<dbReference type="GO" id="GO:0030246">
    <property type="term" value="F:carbohydrate binding"/>
    <property type="evidence" value="ECO:0007669"/>
    <property type="project" value="UniProtKB-ARBA"/>
</dbReference>
<evidence type="ECO:0000256" key="1">
    <source>
        <dbReference type="ARBA" id="ARBA00004196"/>
    </source>
</evidence>
<evidence type="ECO:0000313" key="7">
    <source>
        <dbReference type="Proteomes" id="UP000051184"/>
    </source>
</evidence>
<gene>
    <name evidence="6" type="primary">luxP</name>
    <name evidence="6" type="ORF">TA5114_02448</name>
</gene>
<dbReference type="Proteomes" id="UP000051184">
    <property type="component" value="Unassembled WGS sequence"/>
</dbReference>
<dbReference type="RefSeq" id="WP_082625897.1">
    <property type="nucleotide sequence ID" value="NZ_CYTO01000009.1"/>
</dbReference>
<reference evidence="7" key="1">
    <citation type="submission" date="2015-09" db="EMBL/GenBank/DDBJ databases">
        <authorList>
            <person name="Rodrigo-Torres Lidia"/>
            <person name="Arahal R.David."/>
        </authorList>
    </citation>
    <scope>NUCLEOTIDE SEQUENCE [LARGE SCALE GENOMIC DNA]</scope>
    <source>
        <strain evidence="7">CECT 5114</strain>
    </source>
</reference>
<dbReference type="PANTHER" id="PTHR46847:SF1">
    <property type="entry name" value="D-ALLOSE-BINDING PERIPLASMIC PROTEIN-RELATED"/>
    <property type="match status" value="1"/>
</dbReference>
<organism evidence="6 7">
    <name type="scientific">Cognatishimia activa</name>
    <dbReference type="NCBI Taxonomy" id="1715691"/>
    <lineage>
        <taxon>Bacteria</taxon>
        <taxon>Pseudomonadati</taxon>
        <taxon>Pseudomonadota</taxon>
        <taxon>Alphaproteobacteria</taxon>
        <taxon>Rhodobacterales</taxon>
        <taxon>Paracoccaceae</taxon>
        <taxon>Cognatishimia</taxon>
    </lineage>
</organism>
<evidence type="ECO:0000313" key="6">
    <source>
        <dbReference type="EMBL" id="CUK26632.1"/>
    </source>
</evidence>
<dbReference type="PANTHER" id="PTHR46847">
    <property type="entry name" value="D-ALLOSE-BINDING PERIPLASMIC PROTEIN-RELATED"/>
    <property type="match status" value="1"/>
</dbReference>
<feature type="domain" description="Periplasmic binding protein" evidence="5">
    <location>
        <begin position="78"/>
        <end position="339"/>
    </location>
</feature>
<feature type="signal peptide" evidence="4">
    <location>
        <begin position="1"/>
        <end position="23"/>
    </location>
</feature>